<dbReference type="InterPro" id="IPR042447">
    <property type="entry name" value="Anosmin-1"/>
</dbReference>
<dbReference type="OrthoDB" id="9985779at2759"/>
<protein>
    <recommendedName>
        <fullName evidence="2">Fibronectin type-III domain-containing protein</fullName>
    </recommendedName>
</protein>
<evidence type="ECO:0000313" key="4">
    <source>
        <dbReference type="Proteomes" id="UP000824540"/>
    </source>
</evidence>
<gene>
    <name evidence="3" type="ORF">JZ751_010054</name>
</gene>
<evidence type="ECO:0000259" key="2">
    <source>
        <dbReference type="PROSITE" id="PS50853"/>
    </source>
</evidence>
<feature type="domain" description="Fibronectin type-III" evidence="2">
    <location>
        <begin position="129"/>
        <end position="242"/>
    </location>
</feature>
<dbReference type="Pfam" id="PF00041">
    <property type="entry name" value="fn3"/>
    <property type="match status" value="1"/>
</dbReference>
<dbReference type="AlphaFoldDB" id="A0A8T2MU09"/>
<dbReference type="InterPro" id="IPR036116">
    <property type="entry name" value="FN3_sf"/>
</dbReference>
<dbReference type="SUPFAM" id="SSF49265">
    <property type="entry name" value="Fibronectin type III"/>
    <property type="match status" value="2"/>
</dbReference>
<feature type="region of interest" description="Disordered" evidence="1">
    <location>
        <begin position="241"/>
        <end position="263"/>
    </location>
</feature>
<keyword evidence="4" id="KW-1185">Reference proteome</keyword>
<comment type="caution">
    <text evidence="3">The sequence shown here is derived from an EMBL/GenBank/DDBJ whole genome shotgun (WGS) entry which is preliminary data.</text>
</comment>
<dbReference type="InterPro" id="IPR013783">
    <property type="entry name" value="Ig-like_fold"/>
</dbReference>
<accession>A0A8T2MU09</accession>
<sequence>MRRTSAPPLTESAFSISGAPLKPRKELIFAELPSGQLEIRWSSKFNISVEPVLYVVQRRWNYGIHPSEDDATDWQTVAQTTEERLQLADVRASRWYQFRVAAVNVHGTRGFTAPSKHFRSSKDPSAPPAPSNLKITNMTLGAEGRVSARLSWTLLEEPDLPIHHFKVFWSWTVGDRSLVPAKKKRRKTTNGAQSFVDLEGLQANSSYTVELQAVTYWGQVRLKSAKTSLQFTTIRLNDTKPSSKVKKEEPLTSSLSPSLVKRPSGPLEVGTPFYQDSQLQVRIYWKKRGDSATSRYHVQWAPEFCGHNETREPEKSVTQENYINLPGLLFSCKYKVTVHTMRSKGRSKAESTTFLTPACSTLRAKSHKHIHCPGEGGAAMPKVLAKPENLTASFSTHEGNVTGSFFWRVSKPHAHQRVTGYQVTWAEDHNLLVVSNLRPGTYYRLEVQVITTGGEGPATMKTFQTPTLSPAFQHRPRLRQHHQHHQKPSAEKH</sequence>
<dbReference type="GO" id="GO:0009986">
    <property type="term" value="C:cell surface"/>
    <property type="evidence" value="ECO:0007669"/>
    <property type="project" value="TreeGrafter"/>
</dbReference>
<dbReference type="PROSITE" id="PS50853">
    <property type="entry name" value="FN3"/>
    <property type="match status" value="2"/>
</dbReference>
<organism evidence="3 4">
    <name type="scientific">Albula glossodonta</name>
    <name type="common">roundjaw bonefish</name>
    <dbReference type="NCBI Taxonomy" id="121402"/>
    <lineage>
        <taxon>Eukaryota</taxon>
        <taxon>Metazoa</taxon>
        <taxon>Chordata</taxon>
        <taxon>Craniata</taxon>
        <taxon>Vertebrata</taxon>
        <taxon>Euteleostomi</taxon>
        <taxon>Actinopterygii</taxon>
        <taxon>Neopterygii</taxon>
        <taxon>Teleostei</taxon>
        <taxon>Albuliformes</taxon>
        <taxon>Albulidae</taxon>
        <taxon>Albula</taxon>
    </lineage>
</organism>
<proteinExistence type="predicted"/>
<dbReference type="SMART" id="SM00060">
    <property type="entry name" value="FN3"/>
    <property type="match status" value="4"/>
</dbReference>
<dbReference type="CDD" id="cd00063">
    <property type="entry name" value="FN3"/>
    <property type="match status" value="3"/>
</dbReference>
<name>A0A8T2MU09_9TELE</name>
<dbReference type="InterPro" id="IPR003961">
    <property type="entry name" value="FN3_dom"/>
</dbReference>
<feature type="domain" description="Fibronectin type-III" evidence="2">
    <location>
        <begin position="19"/>
        <end position="124"/>
    </location>
</feature>
<dbReference type="EMBL" id="JAFBMS010001721">
    <property type="protein sequence ID" value="KAG9328882.1"/>
    <property type="molecule type" value="Genomic_DNA"/>
</dbReference>
<evidence type="ECO:0000256" key="1">
    <source>
        <dbReference type="SAM" id="MobiDB-lite"/>
    </source>
</evidence>
<dbReference type="PANTHER" id="PTHR14131:SF6">
    <property type="entry name" value="ANOSMIN-1-RELATED"/>
    <property type="match status" value="1"/>
</dbReference>
<dbReference type="Proteomes" id="UP000824540">
    <property type="component" value="Unassembled WGS sequence"/>
</dbReference>
<reference evidence="3" key="1">
    <citation type="thesis" date="2021" institute="BYU ScholarsArchive" country="Provo, UT, USA">
        <title>Applications of and Algorithms for Genome Assembly and Genomic Analyses with an Emphasis on Marine Teleosts.</title>
        <authorList>
            <person name="Pickett B.D."/>
        </authorList>
    </citation>
    <scope>NUCLEOTIDE SEQUENCE</scope>
    <source>
        <strain evidence="3">HI-2016</strain>
    </source>
</reference>
<evidence type="ECO:0000313" key="3">
    <source>
        <dbReference type="EMBL" id="KAG9328882.1"/>
    </source>
</evidence>
<dbReference type="GO" id="GO:0030182">
    <property type="term" value="P:neuron differentiation"/>
    <property type="evidence" value="ECO:0007669"/>
    <property type="project" value="TreeGrafter"/>
</dbReference>
<dbReference type="Gene3D" id="2.60.40.10">
    <property type="entry name" value="Immunoglobulins"/>
    <property type="match status" value="4"/>
</dbReference>
<dbReference type="PANTHER" id="PTHR14131">
    <property type="entry name" value="ANOSMIN"/>
    <property type="match status" value="1"/>
</dbReference>